<accession>A0AA35Z4C9</accession>
<proteinExistence type="predicted"/>
<evidence type="ECO:0000313" key="1">
    <source>
        <dbReference type="EMBL" id="CAI9285423.1"/>
    </source>
</evidence>
<dbReference type="EMBL" id="OX465081">
    <property type="protein sequence ID" value="CAI9285423.1"/>
    <property type="molecule type" value="Genomic_DNA"/>
</dbReference>
<reference evidence="1" key="1">
    <citation type="submission" date="2023-04" db="EMBL/GenBank/DDBJ databases">
        <authorList>
            <person name="Vijverberg K."/>
            <person name="Xiong W."/>
            <person name="Schranz E."/>
        </authorList>
    </citation>
    <scope>NUCLEOTIDE SEQUENCE</scope>
</reference>
<name>A0AA35Z4C9_LACSI</name>
<dbReference type="Proteomes" id="UP001177003">
    <property type="component" value="Chromosome 5"/>
</dbReference>
<dbReference type="AlphaFoldDB" id="A0AA35Z4C9"/>
<organism evidence="1 2">
    <name type="scientific">Lactuca saligna</name>
    <name type="common">Willowleaf lettuce</name>
    <dbReference type="NCBI Taxonomy" id="75948"/>
    <lineage>
        <taxon>Eukaryota</taxon>
        <taxon>Viridiplantae</taxon>
        <taxon>Streptophyta</taxon>
        <taxon>Embryophyta</taxon>
        <taxon>Tracheophyta</taxon>
        <taxon>Spermatophyta</taxon>
        <taxon>Magnoliopsida</taxon>
        <taxon>eudicotyledons</taxon>
        <taxon>Gunneridae</taxon>
        <taxon>Pentapetalae</taxon>
        <taxon>asterids</taxon>
        <taxon>campanulids</taxon>
        <taxon>Asterales</taxon>
        <taxon>Asteraceae</taxon>
        <taxon>Cichorioideae</taxon>
        <taxon>Cichorieae</taxon>
        <taxon>Lactucinae</taxon>
        <taxon>Lactuca</taxon>
    </lineage>
</organism>
<protein>
    <submittedName>
        <fullName evidence="1">Uncharacterized protein</fullName>
    </submittedName>
</protein>
<sequence>MVRFGKFVEVEETLVISLINVEIVEEHVASKPKFQFAFEEVEVSDDEEEEFSSERVLRPAPDANLDSFLSFGPITAHERREKQIKVDQLKGKMLVMKHSDQNAPGDHLETVIKETGKKFTDKYGECSGILIWGYDADKKMWIVKRKSGRIEYYEKKVDFLSWTGSS</sequence>
<keyword evidence="2" id="KW-1185">Reference proteome</keyword>
<evidence type="ECO:0000313" key="2">
    <source>
        <dbReference type="Proteomes" id="UP001177003"/>
    </source>
</evidence>
<gene>
    <name evidence="1" type="ORF">LSALG_LOCUS24889</name>
</gene>